<organism evidence="1 2">
    <name type="scientific">Rhabditophanes sp. KR3021</name>
    <dbReference type="NCBI Taxonomy" id="114890"/>
    <lineage>
        <taxon>Eukaryota</taxon>
        <taxon>Metazoa</taxon>
        <taxon>Ecdysozoa</taxon>
        <taxon>Nematoda</taxon>
        <taxon>Chromadorea</taxon>
        <taxon>Rhabditida</taxon>
        <taxon>Tylenchina</taxon>
        <taxon>Panagrolaimomorpha</taxon>
        <taxon>Strongyloidoidea</taxon>
        <taxon>Alloionematidae</taxon>
        <taxon>Rhabditophanes</taxon>
    </lineage>
</organism>
<evidence type="ECO:0000313" key="2">
    <source>
        <dbReference type="WBParaSite" id="RSKR_0000768600.1"/>
    </source>
</evidence>
<name>A0AC35U3S5_9BILA</name>
<dbReference type="Proteomes" id="UP000095286">
    <property type="component" value="Unplaced"/>
</dbReference>
<sequence>MAEMKRQQRRQQIIASAFAHTMHEYPHLHGAPSINYIAQLSQLDPVIFANSQTYEYNPTELPTYAEALQLPSPLSAERINSIQANDSAPNDSLSETSNGLTNQLNISTDLSNVKNATSDARNQTVSSNTRFRERATSQGASSSTTPPPYTAVEE</sequence>
<dbReference type="WBParaSite" id="RSKR_0000768600.1">
    <property type="protein sequence ID" value="RSKR_0000768600.1"/>
    <property type="gene ID" value="RSKR_0000768600"/>
</dbReference>
<protein>
    <submittedName>
        <fullName evidence="2">Homeobox domain-containing protein</fullName>
    </submittedName>
</protein>
<proteinExistence type="predicted"/>
<accession>A0AC35U3S5</accession>
<evidence type="ECO:0000313" key="1">
    <source>
        <dbReference type="Proteomes" id="UP000095286"/>
    </source>
</evidence>
<reference evidence="2" key="1">
    <citation type="submission" date="2016-11" db="UniProtKB">
        <authorList>
            <consortium name="WormBaseParasite"/>
        </authorList>
    </citation>
    <scope>IDENTIFICATION</scope>
    <source>
        <strain evidence="2">KR3021</strain>
    </source>
</reference>